<feature type="compositionally biased region" description="Polar residues" evidence="1">
    <location>
        <begin position="118"/>
        <end position="146"/>
    </location>
</feature>
<evidence type="ECO:0000256" key="1">
    <source>
        <dbReference type="SAM" id="MobiDB-lite"/>
    </source>
</evidence>
<dbReference type="GeneID" id="85492943"/>
<dbReference type="RefSeq" id="XP_060454338.1">
    <property type="nucleotide sequence ID" value="XM_060597445.1"/>
</dbReference>
<protein>
    <submittedName>
        <fullName evidence="2">Uncharacterized protein</fullName>
    </submittedName>
</protein>
<feature type="region of interest" description="Disordered" evidence="1">
    <location>
        <begin position="66"/>
        <end position="187"/>
    </location>
</feature>
<reference evidence="2" key="1">
    <citation type="journal article" date="2023" name="BMC Genomics">
        <title>Chromosome-level genome assemblies of Cutaneotrichosporon spp. (Trichosporonales, Basidiomycota) reveal imbalanced evolution between nucleotide sequences and chromosome synteny.</title>
        <authorList>
            <person name="Kobayashi Y."/>
            <person name="Kayamori A."/>
            <person name="Aoki K."/>
            <person name="Shiwa Y."/>
            <person name="Matsutani M."/>
            <person name="Fujita N."/>
            <person name="Sugita T."/>
            <person name="Iwasaki W."/>
            <person name="Tanaka N."/>
            <person name="Takashima M."/>
        </authorList>
    </citation>
    <scope>NUCLEOTIDE SEQUENCE</scope>
    <source>
        <strain evidence="2">HIS019</strain>
    </source>
</reference>
<feature type="compositionally biased region" description="Pro residues" evidence="1">
    <location>
        <begin position="94"/>
        <end position="109"/>
    </location>
</feature>
<dbReference type="AlphaFoldDB" id="A0AA48IA96"/>
<dbReference type="KEGG" id="ccac:CcaHIS019_0204340"/>
<keyword evidence="3" id="KW-1185">Reference proteome</keyword>
<gene>
    <name evidence="2" type="ORF">CcaverHIS019_0204340</name>
</gene>
<feature type="region of interest" description="Disordered" evidence="1">
    <location>
        <begin position="238"/>
        <end position="277"/>
    </location>
</feature>
<feature type="compositionally biased region" description="Low complexity" evidence="1">
    <location>
        <begin position="260"/>
        <end position="277"/>
    </location>
</feature>
<sequence length="469" mass="50716">MFPQRMPVGRPSADAPVSVVGSEFSDLYNRHLSTEGLPPPPGLGALAAYPISPLASLASLVSRPLPPLPDAPLPPIQNDSESEHTLTPDSPLGSPTPTPSPTPRPPSPTPLSTHSLSYASHSACSVDPTTPTSLVMSRSTQPSLPAQLSMAISRPTLTRSLPSDSYERYTRPRDAPPHPTTRPFSWGLGDVDLLPTISPRRAPSPTSSIVTEELSKISRPVSAWLGWSQRRTSNLSRGWSLTPKKKTFQNPVSPHQVQFHPPRTFSSPPSPSPFRHTPAPFLVPIDSTPSSRSSPSFSGHIAATTNHSSVTESDGRVAAWLGAARRASDDMHERAKPPIYAVLRDDDGSERTLGPWPLPPRRLPIPLPTLPPLIPTPPPPSPIRVYHYPAVAGWSAHHLPLAHSPFEDPILWKEERKGIFDAMWGVCVAALAYLLALIRRQEGGSASIHTEALPSHGTSAELIRRNVEF</sequence>
<evidence type="ECO:0000313" key="2">
    <source>
        <dbReference type="EMBL" id="BEI89072.1"/>
    </source>
</evidence>
<evidence type="ECO:0000313" key="3">
    <source>
        <dbReference type="Proteomes" id="UP001233271"/>
    </source>
</evidence>
<dbReference type="Proteomes" id="UP001233271">
    <property type="component" value="Chromosome 2"/>
</dbReference>
<feature type="compositionally biased region" description="Basic and acidic residues" evidence="1">
    <location>
        <begin position="165"/>
        <end position="176"/>
    </location>
</feature>
<name>A0AA48IA96_9TREE</name>
<accession>A0AA48IA96</accession>
<proteinExistence type="predicted"/>
<dbReference type="EMBL" id="AP028213">
    <property type="protein sequence ID" value="BEI89072.1"/>
    <property type="molecule type" value="Genomic_DNA"/>
</dbReference>
<organism evidence="2 3">
    <name type="scientific">Cutaneotrichosporon cavernicola</name>
    <dbReference type="NCBI Taxonomy" id="279322"/>
    <lineage>
        <taxon>Eukaryota</taxon>
        <taxon>Fungi</taxon>
        <taxon>Dikarya</taxon>
        <taxon>Basidiomycota</taxon>
        <taxon>Agaricomycotina</taxon>
        <taxon>Tremellomycetes</taxon>
        <taxon>Trichosporonales</taxon>
        <taxon>Trichosporonaceae</taxon>
        <taxon>Cutaneotrichosporon</taxon>
    </lineage>
</organism>
<feature type="compositionally biased region" description="Pro residues" evidence="1">
    <location>
        <begin position="66"/>
        <end position="75"/>
    </location>
</feature>